<accession>I0T1T0</accession>
<protein>
    <submittedName>
        <fullName evidence="2">Uncharacterized protein</fullName>
    </submittedName>
</protein>
<dbReference type="Proteomes" id="UP000005505">
    <property type="component" value="Unassembled WGS sequence"/>
</dbReference>
<dbReference type="AlphaFoldDB" id="I0T1T0"/>
<evidence type="ECO:0000256" key="1">
    <source>
        <dbReference type="SAM" id="Coils"/>
    </source>
</evidence>
<proteinExistence type="predicted"/>
<sequence>MTTFLLNDRFESQREKRTKAERTKEETEELLNSFSSDFDDLTEENSRLRDSISDLENELAFYKDSFNNRTVNDSGFLSSGSEKEFFQDEKKEFILSVLSDSLANIQDDTRKKHIVQDIIQQNNIEDFLSKKREEVKRLLTDYRGLTGKLKQDLKQLGFSISDEGKHYKLTYFDDNRYTITMAKTPSDGRAGKNNVSEINKKVF</sequence>
<evidence type="ECO:0000313" key="2">
    <source>
        <dbReference type="EMBL" id="EID29583.1"/>
    </source>
</evidence>
<keyword evidence="1" id="KW-0175">Coiled coil</keyword>
<feature type="coiled-coil region" evidence="1">
    <location>
        <begin position="10"/>
        <end position="65"/>
    </location>
</feature>
<dbReference type="PATRIC" id="fig|1095736.3.peg.121"/>
<organism evidence="2 3">
    <name type="scientific">Streptococcus mitis SK575</name>
    <dbReference type="NCBI Taxonomy" id="1095736"/>
    <lineage>
        <taxon>Bacteria</taxon>
        <taxon>Bacillati</taxon>
        <taxon>Bacillota</taxon>
        <taxon>Bacilli</taxon>
        <taxon>Lactobacillales</taxon>
        <taxon>Streptococcaceae</taxon>
        <taxon>Streptococcus</taxon>
        <taxon>Streptococcus mitis group</taxon>
    </lineage>
</organism>
<comment type="caution">
    <text evidence="2">The sequence shown here is derived from an EMBL/GenBank/DDBJ whole genome shotgun (WGS) entry which is preliminary data.</text>
</comment>
<reference evidence="2 3" key="1">
    <citation type="submission" date="2012-02" db="EMBL/GenBank/DDBJ databases">
        <authorList>
            <person name="Harkins D.M."/>
            <person name="Madupu R."/>
            <person name="Durkin A.S."/>
            <person name="Torralba M."/>
            <person name="Methe B."/>
            <person name="Sutton G.G."/>
            <person name="Nelson K.E."/>
        </authorList>
    </citation>
    <scope>NUCLEOTIDE SEQUENCE [LARGE SCALE GENOMIC DNA]</scope>
    <source>
        <strain evidence="2 3">SK575</strain>
    </source>
</reference>
<gene>
    <name evidence="2" type="ORF">HMPREF1048_0622</name>
</gene>
<name>I0T1T0_STRMT</name>
<dbReference type="EMBL" id="AICU01000007">
    <property type="protein sequence ID" value="EID29583.1"/>
    <property type="molecule type" value="Genomic_DNA"/>
</dbReference>
<evidence type="ECO:0000313" key="3">
    <source>
        <dbReference type="Proteomes" id="UP000005505"/>
    </source>
</evidence>